<dbReference type="GO" id="GO:0005777">
    <property type="term" value="C:peroxisome"/>
    <property type="evidence" value="ECO:0007669"/>
    <property type="project" value="InterPro"/>
</dbReference>
<sequence>MTEDERKAAENFQNMLKALVEAEQKTLNEHPPNEDGQDDYDRASAETFIEQLKAIKIHEDSFLQKLSEQDPANIGDESHYKTLVNLIQTFFSKDLMYPPLKQLLERFPKYV</sequence>
<dbReference type="Gene3D" id="1.20.120.900">
    <property type="entry name" value="Pex19, mPTS binding domain"/>
    <property type="match status" value="1"/>
</dbReference>
<reference evidence="5" key="1">
    <citation type="submission" date="2016-06" db="UniProtKB">
        <authorList>
            <consortium name="WormBaseParasite"/>
        </authorList>
    </citation>
    <scope>IDENTIFICATION</scope>
</reference>
<protein>
    <recommendedName>
        <fullName evidence="2">Peroxin-19</fullName>
    </recommendedName>
</protein>
<dbReference type="InterPro" id="IPR038322">
    <property type="entry name" value="Pex19_C_sf"/>
</dbReference>
<dbReference type="Proteomes" id="UP000267606">
    <property type="component" value="Unassembled WGS sequence"/>
</dbReference>
<dbReference type="AlphaFoldDB" id="A0A183HQL0"/>
<organism evidence="5">
    <name type="scientific">Onchocerca flexuosa</name>
    <dbReference type="NCBI Taxonomy" id="387005"/>
    <lineage>
        <taxon>Eukaryota</taxon>
        <taxon>Metazoa</taxon>
        <taxon>Ecdysozoa</taxon>
        <taxon>Nematoda</taxon>
        <taxon>Chromadorea</taxon>
        <taxon>Rhabditida</taxon>
        <taxon>Spirurina</taxon>
        <taxon>Spiruromorpha</taxon>
        <taxon>Filarioidea</taxon>
        <taxon>Onchocercidae</taxon>
        <taxon>Onchocerca</taxon>
    </lineage>
</organism>
<reference evidence="3 4" key="2">
    <citation type="submission" date="2018-11" db="EMBL/GenBank/DDBJ databases">
        <authorList>
            <consortium name="Pathogen Informatics"/>
        </authorList>
    </citation>
    <scope>NUCLEOTIDE SEQUENCE [LARGE SCALE GENOMIC DNA]</scope>
</reference>
<evidence type="ECO:0000313" key="5">
    <source>
        <dbReference type="WBParaSite" id="OFLC_0000977101-mRNA-1"/>
    </source>
</evidence>
<evidence type="ECO:0000313" key="3">
    <source>
        <dbReference type="EMBL" id="VDO63123.1"/>
    </source>
</evidence>
<comment type="similarity">
    <text evidence="1">Belongs to the peroxin-19 family.</text>
</comment>
<evidence type="ECO:0000313" key="4">
    <source>
        <dbReference type="Proteomes" id="UP000267606"/>
    </source>
</evidence>
<dbReference type="WBParaSite" id="OFLC_0000977101-mRNA-1">
    <property type="protein sequence ID" value="OFLC_0000977101-mRNA-1"/>
    <property type="gene ID" value="OFLC_0000977101"/>
</dbReference>
<gene>
    <name evidence="3" type="ORF">OFLC_LOCUS9772</name>
</gene>
<dbReference type="STRING" id="387005.A0A183HQL0"/>
<dbReference type="EMBL" id="UZAJ01012332">
    <property type="protein sequence ID" value="VDO63123.1"/>
    <property type="molecule type" value="Genomic_DNA"/>
</dbReference>
<evidence type="ECO:0000256" key="2">
    <source>
        <dbReference type="ARBA" id="ARBA00029688"/>
    </source>
</evidence>
<proteinExistence type="inferred from homology"/>
<keyword evidence="4" id="KW-1185">Reference proteome</keyword>
<dbReference type="InterPro" id="IPR006708">
    <property type="entry name" value="Pex19"/>
</dbReference>
<name>A0A183HQL0_9BILA</name>
<dbReference type="Pfam" id="PF04614">
    <property type="entry name" value="Pex19"/>
    <property type="match status" value="1"/>
</dbReference>
<evidence type="ECO:0000256" key="1">
    <source>
        <dbReference type="ARBA" id="ARBA00006326"/>
    </source>
</evidence>
<accession>A0A183HQL0</accession>